<dbReference type="GO" id="GO:0006888">
    <property type="term" value="P:endoplasmic reticulum to Golgi vesicle-mediated transport"/>
    <property type="evidence" value="ECO:0007669"/>
    <property type="project" value="InterPro"/>
</dbReference>
<feature type="region of interest" description="Disordered" evidence="1">
    <location>
        <begin position="766"/>
        <end position="786"/>
    </location>
</feature>
<dbReference type="Pfam" id="PF04437">
    <property type="entry name" value="RINT1_TIP1"/>
    <property type="match status" value="1"/>
</dbReference>
<dbReference type="AlphaFoldDB" id="A0AAF0DYK3"/>
<sequence length="804" mass="87657">MPGGALRFALPRYALDELRSEPSRLLEYLQAPPTDDTQRLALTAADLGLLPLLDARVDGAQLDAAAARAAAENDEAMQALNTSETELRTRLAAALHEEGVDEDLAEPLHRFAHDLAAAQRPAKSPQPRTRATPHADALGQLYIARTCTQLLAEADDAEAAAHASPDDAGVQMASLQRLASFVTQVPRSENAAASVGVSQRATTELTRRRDALYTRLTERYHAALRDALRDAHWPPPALENPDAEPEARDAPFRLVGHAPLEDAWTDVCELQLTAATLGLCAAPSCLRTLPLVSAAETTQGERVPPGSDAYVPLTAAAILFQPILLRFRYHFDGERATNRLDKPEWFLRHMLALVQRNAGLFAPAPDVWSAGGDVCALTRRRRPAAPGQPLRERHVAVDTASELLHNILAPLRRKIHASMPLLAAQPALLAHNLFQYLSFDTDLRDVYPLARTAADGQGAVHLANDVLGNDTYFQQWLDGERVFAQRRFEAVLESPAGWALVQADTLTDLDDPSLEAVSTQDAAPDAATNAQTTTRSACTLMHILAGVTERYQPLHSLGQRCAFILRVQRPLLTQLAVRLVRHLDAFENLSGAFSRAIPGEISALSTAPGNDAVRGTRGITRVAKALLSAEYVRQQLEEWSDSSFFLSMHEELAALDRTSTLYRLMLPSHASDELDSASLISALKRGLQRGANAAATLRPLAPSATLDAESSAELTADEPAPGIWDGMQAQFADISERSKRALERLVVSEVLEQLRPYILRRWNMDETTDTEPVEEGKDDEGVPQDIPSRELLPALAKLSYCLPA</sequence>
<dbReference type="InterPro" id="IPR007528">
    <property type="entry name" value="RINT1_Tip20"/>
</dbReference>
<dbReference type="PANTHER" id="PTHR13520:SF0">
    <property type="entry name" value="RAD50-INTERACTING PROTEIN 1"/>
    <property type="match status" value="1"/>
</dbReference>
<dbReference type="PROSITE" id="PS51386">
    <property type="entry name" value="RINT1_TIP20"/>
    <property type="match status" value="1"/>
</dbReference>
<gene>
    <name evidence="2" type="ORF">MOBT1_000473</name>
</gene>
<proteinExistence type="predicted"/>
<dbReference type="GO" id="GO:0006890">
    <property type="term" value="P:retrograde vesicle-mediated transport, Golgi to endoplasmic reticulum"/>
    <property type="evidence" value="ECO:0007669"/>
    <property type="project" value="InterPro"/>
</dbReference>
<feature type="compositionally biased region" description="Acidic residues" evidence="1">
    <location>
        <begin position="766"/>
        <end position="782"/>
    </location>
</feature>
<evidence type="ECO:0000256" key="1">
    <source>
        <dbReference type="SAM" id="MobiDB-lite"/>
    </source>
</evidence>
<evidence type="ECO:0000313" key="2">
    <source>
        <dbReference type="EMBL" id="WFD01795.1"/>
    </source>
</evidence>
<protein>
    <submittedName>
        <fullName evidence="2">Uncharacterized protein</fullName>
    </submittedName>
</protein>
<dbReference type="EMBL" id="CP119934">
    <property type="protein sequence ID" value="WFD01795.1"/>
    <property type="molecule type" value="Genomic_DNA"/>
</dbReference>
<dbReference type="PANTHER" id="PTHR13520">
    <property type="entry name" value="RAD50-INTERACTING PROTEIN 1 RINT-1"/>
    <property type="match status" value="1"/>
</dbReference>
<dbReference type="GO" id="GO:0070939">
    <property type="term" value="C:Dsl1/NZR complex"/>
    <property type="evidence" value="ECO:0007669"/>
    <property type="project" value="InterPro"/>
</dbReference>
<accession>A0AAF0DYK3</accession>
<reference evidence="2" key="1">
    <citation type="submission" date="2023-03" db="EMBL/GenBank/DDBJ databases">
        <title>Mating type loci evolution in Malassezia.</title>
        <authorList>
            <person name="Coelho M.A."/>
        </authorList>
    </citation>
    <scope>NUCLEOTIDE SEQUENCE</scope>
    <source>
        <strain evidence="2">CBS 7876</strain>
    </source>
</reference>
<evidence type="ECO:0000313" key="3">
    <source>
        <dbReference type="Proteomes" id="UP001214603"/>
    </source>
</evidence>
<dbReference type="GO" id="GO:0060628">
    <property type="term" value="P:regulation of ER to Golgi vesicle-mediated transport"/>
    <property type="evidence" value="ECO:0007669"/>
    <property type="project" value="TreeGrafter"/>
</dbReference>
<name>A0AAF0DYK3_9BASI</name>
<dbReference type="Proteomes" id="UP001214603">
    <property type="component" value="Chromosome 1"/>
</dbReference>
<organism evidence="2 3">
    <name type="scientific">Malassezia obtusa</name>
    <dbReference type="NCBI Taxonomy" id="76774"/>
    <lineage>
        <taxon>Eukaryota</taxon>
        <taxon>Fungi</taxon>
        <taxon>Dikarya</taxon>
        <taxon>Basidiomycota</taxon>
        <taxon>Ustilaginomycotina</taxon>
        <taxon>Malasseziomycetes</taxon>
        <taxon>Malasseziales</taxon>
        <taxon>Malasseziaceae</taxon>
        <taxon>Malassezia</taxon>
    </lineage>
</organism>
<keyword evidence="3" id="KW-1185">Reference proteome</keyword>